<evidence type="ECO:0000313" key="2">
    <source>
        <dbReference type="EMBL" id="CAF1273801.1"/>
    </source>
</evidence>
<proteinExistence type="predicted"/>
<protein>
    <recommendedName>
        <fullName evidence="4">CCHC-type domain-containing protein</fullName>
    </recommendedName>
</protein>
<reference evidence="2" key="1">
    <citation type="submission" date="2021-02" db="EMBL/GenBank/DDBJ databases">
        <authorList>
            <person name="Nowell W R."/>
        </authorList>
    </citation>
    <scope>NUCLEOTIDE SEQUENCE</scope>
</reference>
<feature type="region of interest" description="Disordered" evidence="1">
    <location>
        <begin position="39"/>
        <end position="75"/>
    </location>
</feature>
<dbReference type="OrthoDB" id="10035396at2759"/>
<evidence type="ECO:0008006" key="4">
    <source>
        <dbReference type="Google" id="ProtNLM"/>
    </source>
</evidence>
<dbReference type="EMBL" id="CAJNOO010002502">
    <property type="protein sequence ID" value="CAF1273801.1"/>
    <property type="molecule type" value="Genomic_DNA"/>
</dbReference>
<evidence type="ECO:0000256" key="1">
    <source>
        <dbReference type="SAM" id="MobiDB-lite"/>
    </source>
</evidence>
<dbReference type="AlphaFoldDB" id="A0A815BT78"/>
<sequence>MTSDEKDRICDCIDTQMMIENLQKQEQLKSINPTLEQQTIRDSNENNQNDDDWKSVPTRTDIKKKNTGNNNIDHHLQPKALSKSSQIHYSYNQNQITSSFSSHSNQHQITKSGNRSSITNYALDYASNYHFSPFKLECNPQIKERKEGKKLINDLMKFITRGFLTQNPCFSKDIFVDLWWIDLEGNIQLIIKTTDLYVYLCKKDRYPNEVNHVKINPIPPTRLPPQHTVIIKWVNNLFTDDDISDELNMKFESIFSIESMYGLINEKNRHIKVEILDKKEHMKILNSGKINLGGHLYSVDEFLPSPRILICNRCNLPGHTKKSCRNSDVDICRRCGKPRTNIKEHIDCEIKCHHYQEKHLANDYKCKVIEEYRRELIEEPKKHPERMPPEVQLFIPTEYRSDDRKKMIYNEKIHHQNQNIQQQHYNKSDPSGWPLLKSNNTPTSTSTTSNNINMTIKNLFEEFLEEKKRYEITQKQIEEKYKNSVQSSNQVLLLIKQVQQTQETIISSMNKVLKQVIVPVCGKTLEDLQLVITKLKSRVRNIELDDMNELINNQISHLNEVYNEFDRHQEELKSISYKQNEAIEIAMNNMLHLING</sequence>
<gene>
    <name evidence="2" type="ORF">RFH988_LOCUS28329</name>
</gene>
<name>A0A815BT78_9BILA</name>
<evidence type="ECO:0000313" key="3">
    <source>
        <dbReference type="Proteomes" id="UP000663882"/>
    </source>
</evidence>
<dbReference type="Proteomes" id="UP000663882">
    <property type="component" value="Unassembled WGS sequence"/>
</dbReference>
<accession>A0A815BT78</accession>
<comment type="caution">
    <text evidence="2">The sequence shown here is derived from an EMBL/GenBank/DDBJ whole genome shotgun (WGS) entry which is preliminary data.</text>
</comment>
<organism evidence="2 3">
    <name type="scientific">Rotaria sordida</name>
    <dbReference type="NCBI Taxonomy" id="392033"/>
    <lineage>
        <taxon>Eukaryota</taxon>
        <taxon>Metazoa</taxon>
        <taxon>Spiralia</taxon>
        <taxon>Gnathifera</taxon>
        <taxon>Rotifera</taxon>
        <taxon>Eurotatoria</taxon>
        <taxon>Bdelloidea</taxon>
        <taxon>Philodinida</taxon>
        <taxon>Philodinidae</taxon>
        <taxon>Rotaria</taxon>
    </lineage>
</organism>